<dbReference type="CDD" id="cd00609">
    <property type="entry name" value="AAT_like"/>
    <property type="match status" value="1"/>
</dbReference>
<evidence type="ECO:0000256" key="1">
    <source>
        <dbReference type="ARBA" id="ARBA00001933"/>
    </source>
</evidence>
<keyword evidence="8" id="KW-1185">Reference proteome</keyword>
<dbReference type="InterPro" id="IPR015424">
    <property type="entry name" value="PyrdxlP-dep_Trfase"/>
</dbReference>
<accession>A0A1S6J0H4</accession>
<evidence type="ECO:0000259" key="6">
    <source>
        <dbReference type="Pfam" id="PF00155"/>
    </source>
</evidence>
<evidence type="ECO:0000256" key="3">
    <source>
        <dbReference type="ARBA" id="ARBA00022679"/>
    </source>
</evidence>
<reference evidence="7 8" key="1">
    <citation type="journal article" date="2016" name="Int. J. Syst. Evol. Microbiol.">
        <title>Desulfotomaculum ferrireducens sp. nov., a moderately thermophilic sulfate-reducing and dissimilatory Fe(III)-reducing bacterium isolated from compost.</title>
        <authorList>
            <person name="Yang G."/>
            <person name="Guo J."/>
            <person name="Zhuang L."/>
            <person name="Yuan Y."/>
            <person name="Zhou S."/>
        </authorList>
    </citation>
    <scope>NUCLEOTIDE SEQUENCE [LARGE SCALE GENOMIC DNA]</scope>
    <source>
        <strain evidence="7 8">GSS09</strain>
    </source>
</reference>
<name>A0A1S6J0H4_9FIRM</name>
<proteinExistence type="inferred from homology"/>
<organism evidence="7 8">
    <name type="scientific">Desulforamulus ferrireducens</name>
    <dbReference type="NCBI Taxonomy" id="1833852"/>
    <lineage>
        <taxon>Bacteria</taxon>
        <taxon>Bacillati</taxon>
        <taxon>Bacillota</taxon>
        <taxon>Clostridia</taxon>
        <taxon>Eubacteriales</taxon>
        <taxon>Peptococcaceae</taxon>
        <taxon>Desulforamulus</taxon>
    </lineage>
</organism>
<dbReference type="OrthoDB" id="9802328at2"/>
<dbReference type="EC" id="2.6.1.-" evidence="5"/>
<dbReference type="AlphaFoldDB" id="A0A1S6J0H4"/>
<dbReference type="EMBL" id="CP019698">
    <property type="protein sequence ID" value="AQS60529.1"/>
    <property type="molecule type" value="Genomic_DNA"/>
</dbReference>
<dbReference type="GO" id="GO:0030170">
    <property type="term" value="F:pyridoxal phosphate binding"/>
    <property type="evidence" value="ECO:0007669"/>
    <property type="project" value="InterPro"/>
</dbReference>
<dbReference type="STRING" id="1833852.B0537_06790"/>
<dbReference type="Gene3D" id="3.40.640.10">
    <property type="entry name" value="Type I PLP-dependent aspartate aminotransferase-like (Major domain)"/>
    <property type="match status" value="1"/>
</dbReference>
<dbReference type="InterPro" id="IPR015422">
    <property type="entry name" value="PyrdxlP-dep_Trfase_small"/>
</dbReference>
<evidence type="ECO:0000256" key="2">
    <source>
        <dbReference type="ARBA" id="ARBA00022576"/>
    </source>
</evidence>
<sequence>MSIECEKVGGINLSQGICDLPLPPVLNTATKDALDSGMNHYTRHDGLDELRAAISQKLLRYNNIQADPLKNIIVTSGSTGAFYCACLALLNPGDEVVLFEPFYGYHQYTLLALGITPLYATLNPPCWEFDANEVEKLITKKTKGILINTPANPSGKVFSRRELEILADICLRHHLFLFTDEIYEYIVYDGLSHISPGTLTTIGDRVITISGYSKTFSITGWRIGYCACQEELAQQIGYAHDLVYICAPSPLQAGVAKAIQSLPDSFYLSLSAAYEKKRQVLCEALQEASLQPYIPQGAYYVLADASRIPGVNSKEKALYLLNKTGVAAVPGSAFYHQEGGENLLRFCFAKEDQVLNEACARLQRIKGFI</sequence>
<dbReference type="Pfam" id="PF00155">
    <property type="entry name" value="Aminotran_1_2"/>
    <property type="match status" value="1"/>
</dbReference>
<dbReference type="GO" id="GO:0016212">
    <property type="term" value="F:kynurenine-oxoglutarate transaminase activity"/>
    <property type="evidence" value="ECO:0007669"/>
    <property type="project" value="TreeGrafter"/>
</dbReference>
<dbReference type="GO" id="GO:0005737">
    <property type="term" value="C:cytoplasm"/>
    <property type="evidence" value="ECO:0007669"/>
    <property type="project" value="TreeGrafter"/>
</dbReference>
<evidence type="ECO:0000256" key="4">
    <source>
        <dbReference type="ARBA" id="ARBA00022898"/>
    </source>
</evidence>
<dbReference type="Proteomes" id="UP000189464">
    <property type="component" value="Chromosome"/>
</dbReference>
<evidence type="ECO:0000313" key="7">
    <source>
        <dbReference type="EMBL" id="AQS60529.1"/>
    </source>
</evidence>
<dbReference type="SUPFAM" id="SSF53383">
    <property type="entry name" value="PLP-dependent transferases"/>
    <property type="match status" value="1"/>
</dbReference>
<dbReference type="PANTHER" id="PTHR43807:SF20">
    <property type="entry name" value="FI04487P"/>
    <property type="match status" value="1"/>
</dbReference>
<dbReference type="KEGG" id="dfg:B0537_06790"/>
<dbReference type="InterPro" id="IPR015421">
    <property type="entry name" value="PyrdxlP-dep_Trfase_major"/>
</dbReference>
<keyword evidence="2 5" id="KW-0032">Aminotransferase</keyword>
<gene>
    <name evidence="7" type="ORF">B0537_06790</name>
</gene>
<dbReference type="PROSITE" id="PS00105">
    <property type="entry name" value="AA_TRANSFER_CLASS_1"/>
    <property type="match status" value="1"/>
</dbReference>
<comment type="cofactor">
    <cofactor evidence="1 5">
        <name>pyridoxal 5'-phosphate</name>
        <dbReference type="ChEBI" id="CHEBI:597326"/>
    </cofactor>
</comment>
<dbReference type="InterPro" id="IPR051326">
    <property type="entry name" value="Kynurenine-oxoglutarate_AT"/>
</dbReference>
<dbReference type="InterPro" id="IPR004838">
    <property type="entry name" value="NHTrfase_class1_PyrdxlP-BS"/>
</dbReference>
<dbReference type="PANTHER" id="PTHR43807">
    <property type="entry name" value="FI04487P"/>
    <property type="match status" value="1"/>
</dbReference>
<dbReference type="InterPro" id="IPR004839">
    <property type="entry name" value="Aminotransferase_I/II_large"/>
</dbReference>
<feature type="domain" description="Aminotransferase class I/classII large" evidence="6">
    <location>
        <begin position="10"/>
        <end position="362"/>
    </location>
</feature>
<evidence type="ECO:0000313" key="8">
    <source>
        <dbReference type="Proteomes" id="UP000189464"/>
    </source>
</evidence>
<protein>
    <recommendedName>
        <fullName evidence="5">Aminotransferase</fullName>
        <ecNumber evidence="5">2.6.1.-</ecNumber>
    </recommendedName>
</protein>
<comment type="similarity">
    <text evidence="5">Belongs to the class-I pyridoxal-phosphate-dependent aminotransferase family.</text>
</comment>
<keyword evidence="3 5" id="KW-0808">Transferase</keyword>
<evidence type="ECO:0000256" key="5">
    <source>
        <dbReference type="RuleBase" id="RU000481"/>
    </source>
</evidence>
<dbReference type="Gene3D" id="3.90.1150.10">
    <property type="entry name" value="Aspartate Aminotransferase, domain 1"/>
    <property type="match status" value="1"/>
</dbReference>
<keyword evidence="4" id="KW-0663">Pyridoxal phosphate</keyword>